<dbReference type="SUPFAM" id="SSF48371">
    <property type="entry name" value="ARM repeat"/>
    <property type="match status" value="3"/>
</dbReference>
<dbReference type="FunCoup" id="E5AER3">
    <property type="interactions" value="1033"/>
</dbReference>
<feature type="compositionally biased region" description="Low complexity" evidence="4">
    <location>
        <begin position="3315"/>
        <end position="3324"/>
    </location>
</feature>
<feature type="region of interest" description="Disordered" evidence="4">
    <location>
        <begin position="2117"/>
        <end position="2138"/>
    </location>
</feature>
<dbReference type="InterPro" id="IPR036940">
    <property type="entry name" value="PI3/4_kinase_cat_sf"/>
</dbReference>
<evidence type="ECO:0000256" key="1">
    <source>
        <dbReference type="ARBA" id="ARBA00007234"/>
    </source>
</evidence>
<feature type="region of interest" description="Disordered" evidence="4">
    <location>
        <begin position="3303"/>
        <end position="3391"/>
    </location>
</feature>
<dbReference type="OMA" id="CLDLYGQ"/>
<feature type="compositionally biased region" description="Low complexity" evidence="4">
    <location>
        <begin position="284"/>
        <end position="295"/>
    </location>
</feature>
<dbReference type="Proteomes" id="UP000002668">
    <property type="component" value="Genome"/>
</dbReference>
<dbReference type="Gene3D" id="1.25.10.10">
    <property type="entry name" value="Leucine-rich Repeat Variant"/>
    <property type="match status" value="1"/>
</dbReference>
<dbReference type="InterPro" id="IPR046805">
    <property type="entry name" value="Tra1_ring"/>
</dbReference>
<comment type="similarity">
    <text evidence="1">Belongs to the PI3/PI4-kinase family. TRA1 subfamily.</text>
</comment>
<dbReference type="Pfam" id="PF20175">
    <property type="entry name" value="Tra1_central"/>
    <property type="match status" value="1"/>
</dbReference>
<dbReference type="SUPFAM" id="SSF56112">
    <property type="entry name" value="Protein kinase-like (PK-like)"/>
    <property type="match status" value="1"/>
</dbReference>
<dbReference type="InterPro" id="IPR011989">
    <property type="entry name" value="ARM-like"/>
</dbReference>
<dbReference type="GO" id="GO:0005634">
    <property type="term" value="C:nucleus"/>
    <property type="evidence" value="ECO:0007669"/>
    <property type="project" value="TreeGrafter"/>
</dbReference>
<keyword evidence="9" id="KW-1185">Reference proteome</keyword>
<feature type="region of interest" description="Disordered" evidence="4">
    <location>
        <begin position="267"/>
        <end position="311"/>
    </location>
</feature>
<dbReference type="PROSITE" id="PS51190">
    <property type="entry name" value="FATC"/>
    <property type="match status" value="1"/>
</dbReference>
<dbReference type="InterPro" id="IPR050517">
    <property type="entry name" value="DDR_Repair_Kinase"/>
</dbReference>
<evidence type="ECO:0000256" key="4">
    <source>
        <dbReference type="SAM" id="MobiDB-lite"/>
    </source>
</evidence>
<evidence type="ECO:0000313" key="9">
    <source>
        <dbReference type="Proteomes" id="UP000002668"/>
    </source>
</evidence>
<feature type="domain" description="FATC" evidence="7">
    <location>
        <begin position="3908"/>
        <end position="3940"/>
    </location>
</feature>
<dbReference type="InterPro" id="IPR014009">
    <property type="entry name" value="PIK_FAT"/>
</dbReference>
<feature type="domain" description="PI3K/PI4K catalytic" evidence="5">
    <location>
        <begin position="3563"/>
        <end position="3909"/>
    </location>
</feature>
<dbReference type="Gene3D" id="1.10.1070.11">
    <property type="entry name" value="Phosphatidylinositol 3-/4-kinase, catalytic domain"/>
    <property type="match status" value="1"/>
</dbReference>
<dbReference type="GO" id="GO:0035267">
    <property type="term" value="C:NuA4 histone acetyltransferase complex"/>
    <property type="evidence" value="ECO:0007669"/>
    <property type="project" value="TreeGrafter"/>
</dbReference>
<feature type="region of interest" description="Disordered" evidence="4">
    <location>
        <begin position="2390"/>
        <end position="2417"/>
    </location>
</feature>
<dbReference type="EMBL" id="FP929139">
    <property type="protein sequence ID" value="CBY01702.1"/>
    <property type="molecule type" value="Genomic_DNA"/>
</dbReference>
<evidence type="ECO:0000259" key="6">
    <source>
        <dbReference type="PROSITE" id="PS51189"/>
    </source>
</evidence>
<evidence type="ECO:0000259" key="7">
    <source>
        <dbReference type="PROSITE" id="PS51190"/>
    </source>
</evidence>
<dbReference type="GO" id="GO:0006281">
    <property type="term" value="P:DNA repair"/>
    <property type="evidence" value="ECO:0007669"/>
    <property type="project" value="TreeGrafter"/>
</dbReference>
<dbReference type="InterPro" id="IPR011009">
    <property type="entry name" value="Kinase-like_dom_sf"/>
</dbReference>
<dbReference type="HOGENOM" id="CLU_000129_1_0_1"/>
<feature type="domain" description="FAT" evidence="6">
    <location>
        <begin position="2740"/>
        <end position="3295"/>
    </location>
</feature>
<dbReference type="OrthoDB" id="5570127at2759"/>
<accession>E5AER3</accession>
<dbReference type="SMART" id="SM00146">
    <property type="entry name" value="PI3Kc"/>
    <property type="match status" value="1"/>
</dbReference>
<protein>
    <submittedName>
        <fullName evidence="8">Similar to histone acetylase complex subunit Paf400</fullName>
    </submittedName>
</protein>
<dbReference type="PROSITE" id="PS50290">
    <property type="entry name" value="PI3_4_KINASE_3"/>
    <property type="match status" value="1"/>
</dbReference>
<feature type="compositionally biased region" description="Polar residues" evidence="4">
    <location>
        <begin position="267"/>
        <end position="283"/>
    </location>
</feature>
<dbReference type="InParanoid" id="E5AER3"/>
<gene>
    <name evidence="8" type="ORF">LEMA_P004890.1</name>
</gene>
<proteinExistence type="inferred from homology"/>
<name>E5AER3_LEPMJ</name>
<reference evidence="9" key="1">
    <citation type="journal article" date="2011" name="Nat. Commun.">
        <title>Effector diversification within compartments of the Leptosphaeria maculans genome affected by Repeat-Induced Point mutations.</title>
        <authorList>
            <person name="Rouxel T."/>
            <person name="Grandaubert J."/>
            <person name="Hane J.K."/>
            <person name="Hoede C."/>
            <person name="van de Wouw A.P."/>
            <person name="Couloux A."/>
            <person name="Dominguez V."/>
            <person name="Anthouard V."/>
            <person name="Bally P."/>
            <person name="Bourras S."/>
            <person name="Cozijnsen A.J."/>
            <person name="Ciuffetti L.M."/>
            <person name="Degrave A."/>
            <person name="Dilmaghani A."/>
            <person name="Duret L."/>
            <person name="Fudal I."/>
            <person name="Goodwin S.B."/>
            <person name="Gout L."/>
            <person name="Glaser N."/>
            <person name="Linglin J."/>
            <person name="Kema G.H.J."/>
            <person name="Lapalu N."/>
            <person name="Lawrence C.B."/>
            <person name="May K."/>
            <person name="Meyer M."/>
            <person name="Ollivier B."/>
            <person name="Poulain J."/>
            <person name="Schoch C.L."/>
            <person name="Simon A."/>
            <person name="Spatafora J.W."/>
            <person name="Stachowiak A."/>
            <person name="Turgeon B.G."/>
            <person name="Tyler B.M."/>
            <person name="Vincent D."/>
            <person name="Weissenbach J."/>
            <person name="Amselem J."/>
            <person name="Quesneville H."/>
            <person name="Oliver R.P."/>
            <person name="Wincker P."/>
            <person name="Balesdent M.-H."/>
            <person name="Howlett B.J."/>
        </authorList>
    </citation>
    <scope>NUCLEOTIDE SEQUENCE [LARGE SCALE GENOMIC DNA]</scope>
    <source>
        <strain evidence="9">JN3 / isolate v23.1.3 / race Av1-4-5-6-7-8</strain>
    </source>
</reference>
<dbReference type="GO" id="GO:0006355">
    <property type="term" value="P:regulation of DNA-templated transcription"/>
    <property type="evidence" value="ECO:0007669"/>
    <property type="project" value="TreeGrafter"/>
</dbReference>
<dbReference type="InterPro" id="IPR016024">
    <property type="entry name" value="ARM-type_fold"/>
</dbReference>
<dbReference type="PROSITE" id="PS51189">
    <property type="entry name" value="FAT"/>
    <property type="match status" value="1"/>
</dbReference>
<evidence type="ECO:0000256" key="3">
    <source>
        <dbReference type="ARBA" id="ARBA00025079"/>
    </source>
</evidence>
<dbReference type="Pfam" id="PF20206">
    <property type="entry name" value="Tra1_ring"/>
    <property type="match status" value="1"/>
</dbReference>
<dbReference type="PANTHER" id="PTHR11139">
    <property type="entry name" value="ATAXIA TELANGIECTASIA MUTATED ATM -RELATED"/>
    <property type="match status" value="1"/>
</dbReference>
<dbReference type="eggNOG" id="KOG0889">
    <property type="taxonomic scope" value="Eukaryota"/>
</dbReference>
<feature type="region of interest" description="Disordered" evidence="4">
    <location>
        <begin position="77"/>
        <end position="103"/>
    </location>
</feature>
<sequence length="3940" mass="447342">MPLQQGASFVVPSWPQQPLREDGAYQTPIMLAACATMPKEVLGWQGTIVATSQSNASVKRFRVLGFPVVRRLSARSAELKSRKPTQSGGALRSGTSGRRAAHHTAAMATVNFEAMASKLDDPSSDLRTKVAQAIEIRDNIESYCQGQQYAVFLNHLVPVFLKILDGNPVFISTSPEQRIRNCVLEILHRLPMNPTEAIEPHAAKIVDKLMSLVKLENEDNAVLCMKTIMDFQRHQTKALADRVQPFLDLIQEMFQTMEQAVNDTLDNNTAAPASQGVPSTPNTQQYSQSPRPSSPATVLTSGSAGDLGSEHQQTRMLLKGMQSFKVLAECPIIVVSLFQAYRNCVNKNVKLFVPLIKNVLLLQAKPQEKAHEEAEAQGRIFTGVSKEIRNRAAFGDFITAQVKTMSFLAYLLRVYANQLNDFLPTLPQIIVRLLKDCPREKSGARKELLVAIRHIINFNFRKIFLPKIDELLDERTLIGDGLTVYETMRPLAYSMLADLIHHLRDSLSKEQIRRTVEVYTKNLHDSFPGTSFQTMSAKLLLNMAECIAKLEPKEDARYFLIMILNAIGDKFSAMNRQYHNAAKLSAQYSQPSIDAVDENHMAVQENPPDWDEIDIFNATPIKTSNPRDRSSDPIADNKFLFKNLLHGLKNLFYQLRACNPSKIKEEIDAANASANWHEVSYGYNAEEVEVLIKLFREGAKVFRYYGSDKGPETQGLSPGDYMGNQHMMSSGKEEKELLETFATVFHHIDPATFHEVFSSEIPHLYDMMFDHPALLHVPQFLLASEATSPSFSGMLLQFLMDRIEEVGTADVKKSSILLRLFKLSFMAVTLFSAQNEQVLLPHVSKIITKSIQLSTTAEEPMNYFLLLRSLFRSIGGGRFEHLYKEILPLLEMLLDVLNNLLLTARKPTERDLFVELSLTVPARLSNLLPHLSYLMRPLVVALRAGSDLVGQGLRTLELCVDNLTADYLDPIMAPVIDELMAALWEHLKPNPYSHFHAHTTMRILGKLGGRNRKFITGPPELNFKPYSDDQSSIDIRLIGSTKDRAFPADIGIDAAIAKLHEIPKLPAAKKSDAFHKQQAFRFVTAHTKLMVGFDSLPEDFAQLVRLQATDLSAKKFDAGIDILTATQREKSVTKKGVEQDTLKKLLKASIFAVSIPDLNPEAEAFVANLARHFTLLELGTQFATLKHKNKPFDVHSGEGPVVIDSDVISEAIGESLASEHGAVRDAAEQAIMTMRDAVKAIFGNDAHLDKFAFFNELSSTFCHNCHAEDWFMKSGGTRGIEIMIKQLGLPQSWMVARHFQLVQALNFVMKDMPVDLDSKTRIQAEGLIEDLIRRCHKKTTKEEFEKGNNITLRLCGQLVGDLSHMNKSVREATQKSFLVLSQVTELEVSELISPVKDRLIVPIWTKPLRALPFGIQIAYIDAITFCLKLKNNILEFNDQLTRLLMESLALADAEDEGLASKPFEQRNAEHIINLRVACIRLLSTAQSFPEFSTTPPNQTFLRIIAVFFKCLYSKSPEVIDAANIGLSGVISATNKLPKDVLQSGLRPILVNLQDPRKLSVENLDGLARLLKLLTNYFKVEIGTRLLDHLKSIADQNSLQKISFTMVEQNPKMKIVTGIFNIFHLLPPAASTFLKQIIEKVIELETALRRTHYSPFREPLIKYLCMYPKEAWDYFMPNLKDRTQGRFFAQLLENEASAVLRKQVMEDIPGFLAAMNPEGTDKEKCQAQLNTIHIAYALSQFEDTNKWLISSSDLRKGLFEAARSLEQKLRKNSIDSDLRLATEQAGDQIMIIFTTYLKHEPNNLEFFFELVDAVTAEDLKASSRLFDFIYREIVSSESTDHLKMLVNKCIDLYTSRTSSQKTKTFIFRYIVNPIFAMDVKRNWDSLFDEKSKGTKLMNKAMTDTIHNKLWMPQALMDTSEETAQLGVDHSRMELLQLTTLLLKHYSGMVNEVRKDVIKFAWNYIKLEDIINKYAAYALIAFFIAQFETPMKIVMQVYSTLLRAHQNEGRSLVMQALELMAPVVKKRMGGGGPKMPRWIQIPRKILAEESSNLQQQMSIFNFVVRHPDLFYEGREHLSSIIITALSKIAQPPNPSTDAKKLALNLISLIRTWEEKAANEADGSVDRKSESPQSLKRRADGTLINPGPSGFAASVGIRMMLIKYLIQFIAYLPERFPVASPKPKDAVAVITSTTQSAEICKKAVQLLHDLLSPRLWSDLDLDLMLTKKIEEILLTEMKQDDKVEVFNCRMINTLQIVKVIVNVKPDDWVLQRVPQFQKILEKAIRSENPDVQASLHATDESEDGTMKLKPILKRILEVMPEPITDDEGNTEDSPSTEFVGFLGAVATEALSGTGQICAINILWTLCQKRPEEIDQHIPQVMKAFQGKMAKEHLAGNTTTPGQPMPPGMRPEGNNPPTDPREFEVQTDLVLKTIDILAARMNELGENRRPYLSVLASLVERSQTNSVCMKVLDLVEEWIFHSTEPVPTLKEKTAVLSKMLLFEHRQDTSLLTRFLDLVIRIYEDPKITRSELTVRMEHAFLIGTRAQDVEMRNRYMTIFDKSLSRTAASRLSYVLASQNWDTLSDSYWLSQVIHLMFGSVEMNTPAQLHSDDFRLMQPSTLFGSYSRDPRISDVIVDDELETLVVAHRRFCNQLADVKVKDIFEPLGHLQHTDSNLAHDIWIAFFPLAWTALTKDDQSDLEKGMAALLTKDYHSRQLDKRPNCVATMLDAIVRARPRVKFPPHIMKYLAQTYNAWYTAAVYMEDSANSPIVDVPKLRESNLDALLEIYSGLQEDDLFYGTWRRRCQFIESNAALSYEQCGIWDKAQAMYEAAQIKARTSVLPFSTGEYMLWEDHWVICAQKLQQWEILSDFAKHENFNDLYLESTWRVFDAWQNAETREQLDATIKAVSDAPTPRRVFFQTFMSLLKLHNKQESQPEFHRLCDESIQLSIRKWHQLPRRITQAHIPLLQHFQQLVELHDASVICQSLAQTTQVNLDVKSQELKLLLSTWRDRLPNFWDDINAWQDLVTWRQHIFQLINGVYLNLLPPNQNNASGNSFAYRGYHETAWIINRFAHVARKHNLPDVCINQLGRIYTLPNIEIQEAFLKLREQAKCHYQIRADLNSGLEVINNTNLNYFGPQQKAEFYTLKGMFLAKLGNKEQAGEAFGTALYFDIKLPKAWAEWGRYNDMLFKEEPQNLERAEAALSCYLEAASQFKNAKSRKLLGRVLWLLSLDNPERKLAEKFEEFKGDTPAWYWITYIPQLLNSLSRQEAPIARSILGKLAKTYPQALYCHLRTTREDMVVLKKNHEQKEAKEKAAKAAKQQQQAQASPALKQGSPDARPDSSSGRPNTAAGDGKTAATGTPNGTVKTDGAAQGSPATNGAPAGPDAPPAPKKPWDHVEEISAILKTAFPLLALSMETMLDQIQKNFKCPPDEDAYRLIVALLNDGLSYVGRTPGLYAREIKLPPSTEANITRFAESVLPPHIRKAFERDFVTNKPTMYEYIQKLRTWRNRFEERLDRRKLSVPLEQYTHQLSEFRFLKFDDVEVPGQYLQHRDKNSDFVRIERFLPDVELVRGIGICHRRLKIRGHDGSMHPFAIQFPAARSSRREERILQLFRIFNGILSKRKESRRRNLQFHLPLMIPISPSVRMVQDDSSYMNMQGIYEDYCRKNGINKDEPVLFTIEKLRALQPVSKPSSRHPLPRLPRSRSSTNSREQKNIEHGSSIRLETFAAVQEKYVPPTVVQDYFRATFPSFDDFWLFRRTFSYQLASLTFMTYVMHMNTRYPHKMSVSRSSGRIWGSELIPSMAVGKPILHNNEPVPFRLTPNLQTLMGPLNVEGIFAPAVMTVARCLIEPEGELEMQLSIFMRDEMNHWFATQHKNGQLTPEVLRESVQTNSELVVKRASAIGSLPTSANLPANQTVVDLVAVAVHPQKLSQTDPLWMGYL</sequence>
<comment type="subunit">
    <text evidence="2">Associates with DNA double-strand breaks.</text>
</comment>
<feature type="compositionally biased region" description="Basic and acidic residues" evidence="4">
    <location>
        <begin position="2117"/>
        <end position="2127"/>
    </location>
</feature>
<dbReference type="STRING" id="985895.E5AER3"/>
<dbReference type="InterPro" id="IPR000403">
    <property type="entry name" value="PI3/4_kinase_cat_dom"/>
</dbReference>
<dbReference type="InterPro" id="IPR003151">
    <property type="entry name" value="PIK-rel_kinase_FAT"/>
</dbReference>
<dbReference type="VEuPathDB" id="FungiDB:LEMA_P004890.1"/>
<dbReference type="GO" id="GO:0000124">
    <property type="term" value="C:SAGA complex"/>
    <property type="evidence" value="ECO:0007669"/>
    <property type="project" value="TreeGrafter"/>
</dbReference>
<feature type="compositionally biased region" description="Polar residues" evidence="4">
    <location>
        <begin position="84"/>
        <end position="96"/>
    </location>
</feature>
<evidence type="ECO:0000313" key="8">
    <source>
        <dbReference type="EMBL" id="CBY01702.1"/>
    </source>
</evidence>
<evidence type="ECO:0000256" key="2">
    <source>
        <dbReference type="ARBA" id="ARBA00011370"/>
    </source>
</evidence>
<dbReference type="InterPro" id="IPR003152">
    <property type="entry name" value="FATC_dom"/>
</dbReference>
<dbReference type="InterPro" id="IPR046807">
    <property type="entry name" value="Tra1_central"/>
</dbReference>
<dbReference type="Pfam" id="PF02259">
    <property type="entry name" value="FAT"/>
    <property type="match status" value="1"/>
</dbReference>
<feature type="compositionally biased region" description="Basic and acidic residues" evidence="4">
    <location>
        <begin position="3303"/>
        <end position="3313"/>
    </location>
</feature>
<dbReference type="CDD" id="cd05163">
    <property type="entry name" value="PIKK_TRRAP"/>
    <property type="match status" value="1"/>
</dbReference>
<feature type="region of interest" description="Disordered" evidence="4">
    <location>
        <begin position="3687"/>
        <end position="3716"/>
    </location>
</feature>
<dbReference type="Pfam" id="PF00454">
    <property type="entry name" value="PI3_PI4_kinase"/>
    <property type="match status" value="1"/>
</dbReference>
<organism evidence="8 9">
    <name type="scientific">Leptosphaeria maculans (strain JN3 / isolate v23.1.3 / race Av1-4-5-6-7-8)</name>
    <name type="common">Blackleg fungus</name>
    <name type="synonym">Phoma lingam</name>
    <dbReference type="NCBI Taxonomy" id="985895"/>
    <lineage>
        <taxon>Eukaryota</taxon>
        <taxon>Fungi</taxon>
        <taxon>Dikarya</taxon>
        <taxon>Ascomycota</taxon>
        <taxon>Pezizomycotina</taxon>
        <taxon>Dothideomycetes</taxon>
        <taxon>Pleosporomycetidae</taxon>
        <taxon>Pleosporales</taxon>
        <taxon>Pleosporineae</taxon>
        <taxon>Leptosphaeriaceae</taxon>
        <taxon>Plenodomus</taxon>
        <taxon>Plenodomus lingam/Leptosphaeria maculans species complex</taxon>
    </lineage>
</organism>
<feature type="compositionally biased region" description="Low complexity" evidence="4">
    <location>
        <begin position="3346"/>
        <end position="3358"/>
    </location>
</feature>
<evidence type="ECO:0000259" key="5">
    <source>
        <dbReference type="PROSITE" id="PS50290"/>
    </source>
</evidence>
<dbReference type="PANTHER" id="PTHR11139:SF1">
    <property type="entry name" value="TRANSFORMATION_TRANSCRIPTION DOMAIN-ASSOCIATED PROTEIN"/>
    <property type="match status" value="1"/>
</dbReference>
<comment type="function">
    <text evidence="3">Serine/threonine protein kinase which activates checkpoint signaling upon genotoxic stresses such as ionizing radiation (IR), ultraviolet light (UV), or DNA replication stalling, thereby acting as a DNA damage sensor. Recognizes the substrate consensus sequence [ST]-Q. Phosphorylates histone H2A to form H2AS128ph (gamma-H2A) at sites of DNA damage, involved in the regulation of DNA damage response mechanism. Required for the control of telomere length and genome stability.</text>
</comment>